<gene>
    <name evidence="2" type="ORF">GA_TR13906_c0_g1_i1_g.43738</name>
</gene>
<feature type="compositionally biased region" description="Low complexity" evidence="1">
    <location>
        <begin position="133"/>
        <end position="148"/>
    </location>
</feature>
<feature type="compositionally biased region" description="Polar residues" evidence="1">
    <location>
        <begin position="69"/>
        <end position="81"/>
    </location>
</feature>
<organism evidence="2">
    <name type="scientific">Noccaea caerulescens</name>
    <name type="common">Alpine penny-cress</name>
    <name type="synonym">Thlaspi caerulescens</name>
    <dbReference type="NCBI Taxonomy" id="107243"/>
    <lineage>
        <taxon>Eukaryota</taxon>
        <taxon>Viridiplantae</taxon>
        <taxon>Streptophyta</taxon>
        <taxon>Embryophyta</taxon>
        <taxon>Tracheophyta</taxon>
        <taxon>Spermatophyta</taxon>
        <taxon>Magnoliopsida</taxon>
        <taxon>eudicotyledons</taxon>
        <taxon>Gunneridae</taxon>
        <taxon>Pentapetalae</taxon>
        <taxon>rosids</taxon>
        <taxon>malvids</taxon>
        <taxon>Brassicales</taxon>
        <taxon>Brassicaceae</taxon>
        <taxon>Coluteocarpeae</taxon>
        <taxon>Noccaea</taxon>
    </lineage>
</organism>
<reference evidence="2" key="1">
    <citation type="submission" date="2016-07" db="EMBL/GenBank/DDBJ databases">
        <title>De novo transcriptome assembly of four accessions of the metal hyperaccumulator plant Noccaea caerulescens.</title>
        <authorList>
            <person name="Blande D."/>
            <person name="Halimaa P."/>
            <person name="Tervahauta A.I."/>
            <person name="Aarts M.G."/>
            <person name="Karenlampi S.O."/>
        </authorList>
    </citation>
    <scope>NUCLEOTIDE SEQUENCE</scope>
</reference>
<feature type="region of interest" description="Disordered" evidence="1">
    <location>
        <begin position="25"/>
        <end position="151"/>
    </location>
</feature>
<dbReference type="PANTHER" id="PTHR38221:SF1">
    <property type="entry name" value="OVULE PROTEIN"/>
    <property type="match status" value="1"/>
</dbReference>
<dbReference type="AlphaFoldDB" id="A0A1J3E3P6"/>
<feature type="compositionally biased region" description="Polar residues" evidence="1">
    <location>
        <begin position="229"/>
        <end position="243"/>
    </location>
</feature>
<dbReference type="PANTHER" id="PTHR38221">
    <property type="entry name" value="BNAA04G14260D PROTEIN"/>
    <property type="match status" value="1"/>
</dbReference>
<name>A0A1J3E3P6_NOCCA</name>
<evidence type="ECO:0000256" key="1">
    <source>
        <dbReference type="SAM" id="MobiDB-lite"/>
    </source>
</evidence>
<sequence>MAENAGDGESEFDSVTSSQKSFLNNCSFADPDSLRQALPTKSSDGVVETESDRTEVLENPISPPITRTPVLSFSSPTSFDSINDDDVFRTPPENAFLSSATADSEPRLRFSKMKPKPDSTRGSSKSKSRSSEIETTTPLSSSSSPSLPAENVRVLETNRFSDSVETVKMLTPLSSPLSVSAGNVRVSAKNSDLNSPSPMSVEDDDVRATGKHSDLDSQSPAAIGRTRVSENQPISDFVSNTGAPKSPSPAIVPVKQLNPGSSSGIKITEKEDPETAIPFKEIFEALLRNSGENLHERDEKVSYIDILKQCGLKFPK</sequence>
<proteinExistence type="predicted"/>
<feature type="region of interest" description="Disordered" evidence="1">
    <location>
        <begin position="187"/>
        <end position="271"/>
    </location>
</feature>
<feature type="compositionally biased region" description="Polar residues" evidence="1">
    <location>
        <begin position="188"/>
        <end position="198"/>
    </location>
</feature>
<accession>A0A1J3E3P6</accession>
<protein>
    <submittedName>
        <fullName evidence="2">Uncharacterized protein</fullName>
    </submittedName>
</protein>
<evidence type="ECO:0000313" key="2">
    <source>
        <dbReference type="EMBL" id="JAU25886.1"/>
    </source>
</evidence>
<dbReference type="EMBL" id="GEVI01006434">
    <property type="protein sequence ID" value="JAU25886.1"/>
    <property type="molecule type" value="Transcribed_RNA"/>
</dbReference>
<feature type="compositionally biased region" description="Basic and acidic residues" evidence="1">
    <location>
        <begin position="206"/>
        <end position="215"/>
    </location>
</feature>